<keyword evidence="9" id="KW-0915">Sodium</keyword>
<keyword evidence="6 14" id="KW-0028">Amino-acid biosynthesis</keyword>
<feature type="domain" description="Homoserine dehydrogenase catalytic" evidence="16">
    <location>
        <begin position="132"/>
        <end position="311"/>
    </location>
</feature>
<reference evidence="18" key="2">
    <citation type="journal article" date="2021" name="PeerJ">
        <title>Extensive microbial diversity within the chicken gut microbiome revealed by metagenomics and culture.</title>
        <authorList>
            <person name="Gilroy R."/>
            <person name="Ravi A."/>
            <person name="Getino M."/>
            <person name="Pursley I."/>
            <person name="Horton D.L."/>
            <person name="Alikhan N.F."/>
            <person name="Baker D."/>
            <person name="Gharbi K."/>
            <person name="Hall N."/>
            <person name="Watson M."/>
            <person name="Adriaenssens E.M."/>
            <person name="Foster-Nyarko E."/>
            <person name="Jarju S."/>
            <person name="Secka A."/>
            <person name="Antonio M."/>
            <person name="Oren A."/>
            <person name="Chaudhuri R.R."/>
            <person name="La Ragione R."/>
            <person name="Hildebrand F."/>
            <person name="Pallen M.J."/>
        </authorList>
    </citation>
    <scope>NUCLEOTIDE SEQUENCE</scope>
    <source>
        <strain evidence="18">ChiSjej2B20-13462</strain>
    </source>
</reference>
<comment type="catalytic activity">
    <reaction evidence="11">
        <text>L-homoserine + NADP(+) = L-aspartate 4-semialdehyde + NADPH + H(+)</text>
        <dbReference type="Rhea" id="RHEA:15761"/>
        <dbReference type="ChEBI" id="CHEBI:15378"/>
        <dbReference type="ChEBI" id="CHEBI:57476"/>
        <dbReference type="ChEBI" id="CHEBI:57783"/>
        <dbReference type="ChEBI" id="CHEBI:58349"/>
        <dbReference type="ChEBI" id="CHEBI:537519"/>
        <dbReference type="EC" id="1.1.1.3"/>
    </reaction>
    <physiologicalReaction direction="right-to-left" evidence="11">
        <dbReference type="Rhea" id="RHEA:15763"/>
    </physiologicalReaction>
</comment>
<evidence type="ECO:0000259" key="16">
    <source>
        <dbReference type="Pfam" id="PF00742"/>
    </source>
</evidence>
<dbReference type="GO" id="GO:0050661">
    <property type="term" value="F:NADP binding"/>
    <property type="evidence" value="ECO:0007669"/>
    <property type="project" value="InterPro"/>
</dbReference>
<dbReference type="Pfam" id="PF03447">
    <property type="entry name" value="NAD_binding_3"/>
    <property type="match status" value="1"/>
</dbReference>
<evidence type="ECO:0000313" key="19">
    <source>
        <dbReference type="Proteomes" id="UP000886874"/>
    </source>
</evidence>
<dbReference type="GO" id="GO:0004412">
    <property type="term" value="F:homoserine dehydrogenase activity"/>
    <property type="evidence" value="ECO:0007669"/>
    <property type="project" value="UniProtKB-EC"/>
</dbReference>
<dbReference type="GO" id="GO:0009088">
    <property type="term" value="P:threonine biosynthetic process"/>
    <property type="evidence" value="ECO:0007669"/>
    <property type="project" value="UniProtKB-KW"/>
</dbReference>
<evidence type="ECO:0000256" key="9">
    <source>
        <dbReference type="ARBA" id="ARBA00023053"/>
    </source>
</evidence>
<feature type="binding site" evidence="13">
    <location>
        <begin position="7"/>
        <end position="14"/>
    </location>
    <ligand>
        <name>NADP(+)</name>
        <dbReference type="ChEBI" id="CHEBI:58349"/>
    </ligand>
</feature>
<evidence type="ECO:0000256" key="3">
    <source>
        <dbReference type="ARBA" id="ARBA00006753"/>
    </source>
</evidence>
<dbReference type="FunFam" id="3.30.360.10:FF:000005">
    <property type="entry name" value="Homoserine dehydrogenase"/>
    <property type="match status" value="1"/>
</dbReference>
<evidence type="ECO:0000256" key="6">
    <source>
        <dbReference type="ARBA" id="ARBA00022605"/>
    </source>
</evidence>
<organism evidence="18 19">
    <name type="scientific">Candidatus Avoscillospira stercorigallinarum</name>
    <dbReference type="NCBI Taxonomy" id="2840708"/>
    <lineage>
        <taxon>Bacteria</taxon>
        <taxon>Bacillati</taxon>
        <taxon>Bacillota</taxon>
        <taxon>Clostridia</taxon>
        <taxon>Eubacteriales</taxon>
        <taxon>Oscillospiraceae</taxon>
        <taxon>Oscillospiraceae incertae sedis</taxon>
        <taxon>Candidatus Avoscillospira</taxon>
    </lineage>
</organism>
<dbReference type="Gene3D" id="3.30.70.260">
    <property type="match status" value="1"/>
</dbReference>
<comment type="pathway">
    <text evidence="2 14">Amino-acid biosynthesis; L-methionine biosynthesis via de novo pathway; L-homoserine from L-aspartate: step 3/3.</text>
</comment>
<dbReference type="SUPFAM" id="SSF51735">
    <property type="entry name" value="NAD(P)-binding Rossmann-fold domains"/>
    <property type="match status" value="1"/>
</dbReference>
<dbReference type="GO" id="GO:0009086">
    <property type="term" value="P:methionine biosynthetic process"/>
    <property type="evidence" value="ECO:0007669"/>
    <property type="project" value="UniProtKB-KW"/>
</dbReference>
<dbReference type="InterPro" id="IPR016204">
    <property type="entry name" value="HDH"/>
</dbReference>
<feature type="binding site" evidence="13">
    <location>
        <position position="185"/>
    </location>
    <ligand>
        <name>L-homoserine</name>
        <dbReference type="ChEBI" id="CHEBI:57476"/>
    </ligand>
</feature>
<name>A0A9D0Z809_9FIRM</name>
<comment type="similarity">
    <text evidence="3 15">Belongs to the homoserine dehydrogenase family.</text>
</comment>
<dbReference type="PROSITE" id="PS01042">
    <property type="entry name" value="HOMOSER_DHGENASE"/>
    <property type="match status" value="1"/>
</dbReference>
<dbReference type="Pfam" id="PF00742">
    <property type="entry name" value="Homoserine_dh"/>
    <property type="match status" value="1"/>
</dbReference>
<dbReference type="InterPro" id="IPR036291">
    <property type="entry name" value="NAD(P)-bd_dom_sf"/>
</dbReference>
<dbReference type="AlphaFoldDB" id="A0A9D0Z809"/>
<gene>
    <name evidence="18" type="ORF">IAA67_04780</name>
</gene>
<dbReference type="InterPro" id="IPR005106">
    <property type="entry name" value="Asp/hSer_DH_NAD-bd"/>
</dbReference>
<dbReference type="PANTHER" id="PTHR43331">
    <property type="entry name" value="HOMOSERINE DEHYDROGENASE"/>
    <property type="match status" value="1"/>
</dbReference>
<evidence type="ECO:0000256" key="12">
    <source>
        <dbReference type="PIRSR" id="PIRSR000098-1"/>
    </source>
</evidence>
<dbReference type="Proteomes" id="UP000886874">
    <property type="component" value="Unassembled WGS sequence"/>
</dbReference>
<evidence type="ECO:0000256" key="13">
    <source>
        <dbReference type="PIRSR" id="PIRSR000098-2"/>
    </source>
</evidence>
<comment type="caution">
    <text evidence="18">The sequence shown here is derived from an EMBL/GenBank/DDBJ whole genome shotgun (WGS) entry which is preliminary data.</text>
</comment>
<evidence type="ECO:0000256" key="7">
    <source>
        <dbReference type="ARBA" id="ARBA00022697"/>
    </source>
</evidence>
<dbReference type="EMBL" id="DVFN01000069">
    <property type="protein sequence ID" value="HIQ69630.1"/>
    <property type="molecule type" value="Genomic_DNA"/>
</dbReference>
<evidence type="ECO:0000256" key="14">
    <source>
        <dbReference type="RuleBase" id="RU000579"/>
    </source>
</evidence>
<feature type="binding site" evidence="13">
    <location>
        <position position="100"/>
    </location>
    <ligand>
        <name>NADPH</name>
        <dbReference type="ChEBI" id="CHEBI:57783"/>
    </ligand>
</feature>
<evidence type="ECO:0000256" key="2">
    <source>
        <dbReference type="ARBA" id="ARBA00005062"/>
    </source>
</evidence>
<evidence type="ECO:0000256" key="15">
    <source>
        <dbReference type="RuleBase" id="RU004171"/>
    </source>
</evidence>
<evidence type="ECO:0000256" key="8">
    <source>
        <dbReference type="ARBA" id="ARBA00023002"/>
    </source>
</evidence>
<dbReference type="EC" id="1.1.1.3" evidence="4 14"/>
<keyword evidence="10 14" id="KW-0486">Methionine biosynthesis</keyword>
<dbReference type="InterPro" id="IPR001342">
    <property type="entry name" value="HDH_cat"/>
</dbReference>
<accession>A0A9D0Z809</accession>
<dbReference type="Gene3D" id="3.30.360.10">
    <property type="entry name" value="Dihydrodipicolinate Reductase, domain 2"/>
    <property type="match status" value="1"/>
</dbReference>
<evidence type="ECO:0000256" key="11">
    <source>
        <dbReference type="ARBA" id="ARBA00048841"/>
    </source>
</evidence>
<evidence type="ECO:0000256" key="1">
    <source>
        <dbReference type="ARBA" id="ARBA00005056"/>
    </source>
</evidence>
<reference evidence="18" key="1">
    <citation type="submission" date="2020-10" db="EMBL/GenBank/DDBJ databases">
        <authorList>
            <person name="Gilroy R."/>
        </authorList>
    </citation>
    <scope>NUCLEOTIDE SEQUENCE</scope>
    <source>
        <strain evidence="18">ChiSjej2B20-13462</strain>
    </source>
</reference>
<feature type="active site" description="Proton donor" evidence="12">
    <location>
        <position position="200"/>
    </location>
</feature>
<dbReference type="PIRSF" id="PIRSF000098">
    <property type="entry name" value="Homoser_dehydrog"/>
    <property type="match status" value="1"/>
</dbReference>
<dbReference type="NCBIfam" id="NF004976">
    <property type="entry name" value="PRK06349.1"/>
    <property type="match status" value="1"/>
</dbReference>
<comment type="pathway">
    <text evidence="1 14">Amino-acid biosynthesis; L-threonine biosynthesis; L-threonine from L-aspartate: step 3/5.</text>
</comment>
<feature type="domain" description="Aspartate/homoserine dehydrogenase NAD-binding" evidence="17">
    <location>
        <begin position="8"/>
        <end position="124"/>
    </location>
</feature>
<evidence type="ECO:0000313" key="18">
    <source>
        <dbReference type="EMBL" id="HIQ69630.1"/>
    </source>
</evidence>
<evidence type="ECO:0000256" key="5">
    <source>
        <dbReference type="ARBA" id="ARBA00013376"/>
    </source>
</evidence>
<keyword evidence="7 14" id="KW-0791">Threonine biosynthesis</keyword>
<evidence type="ECO:0000256" key="10">
    <source>
        <dbReference type="ARBA" id="ARBA00023167"/>
    </source>
</evidence>
<evidence type="ECO:0000256" key="4">
    <source>
        <dbReference type="ARBA" id="ARBA00013213"/>
    </source>
</evidence>
<keyword evidence="13 14" id="KW-0521">NADP</keyword>
<keyword evidence="8 14" id="KW-0560">Oxidoreductase</keyword>
<dbReference type="PANTHER" id="PTHR43331:SF1">
    <property type="entry name" value="HOMOSERINE DEHYDROGENASE"/>
    <property type="match status" value="1"/>
</dbReference>
<proteinExistence type="inferred from homology"/>
<dbReference type="Gene3D" id="3.40.50.720">
    <property type="entry name" value="NAD(P)-binding Rossmann-like Domain"/>
    <property type="match status" value="1"/>
</dbReference>
<dbReference type="SUPFAM" id="SSF55347">
    <property type="entry name" value="Glyceraldehyde-3-phosphate dehydrogenase-like, C-terminal domain"/>
    <property type="match status" value="1"/>
</dbReference>
<evidence type="ECO:0000259" key="17">
    <source>
        <dbReference type="Pfam" id="PF03447"/>
    </source>
</evidence>
<protein>
    <recommendedName>
        <fullName evidence="5 14">Homoserine dehydrogenase</fullName>
        <ecNumber evidence="4 14">1.1.1.3</ecNumber>
    </recommendedName>
</protein>
<dbReference type="InterPro" id="IPR019811">
    <property type="entry name" value="HDH_CS"/>
</dbReference>
<sequence>MVHVAILGFGTVGGGVAEVLTQNAAVLAQKVGQEINLKYILDTREFPGNPFESKLTHNFEDILNDPEVQVVAECIGGATIALEFVKKLLAAGKHVATSNKEMVATHGYELLALAKAHNVNFFFEASVGGGIPLLRPLACDLAGNEITEAAGILNGTTNYILTEMLDKGAPFDKALQEAQAMGYAERNPAADVEGLDACRKVCILSALAFGFHVYPDQCATEGISSITEEDVAAAASAHMKVKLLGRTLKTADGKVCAFVAPHFVPISSQLYHVDGVFNGVILRGNAVGEAMFYGPGAGKLPTASAVVGDMVDAVWHLRERRRIDWADARPEAMVDFKDLPLPYVVRTTASPAQVESALGKATALDANGYLLAAPTTRRAIDESGLPLLAVRPVFQ</sequence>